<comment type="similarity">
    <text evidence="7">Belongs to the TonB-dependent receptor family.</text>
</comment>
<dbReference type="InterPro" id="IPR023997">
    <property type="entry name" value="TonB-dep_OMP_SusC/RagA_CS"/>
</dbReference>
<dbReference type="InterPro" id="IPR023996">
    <property type="entry name" value="TonB-dep_OMP_SusC/RagA"/>
</dbReference>
<dbReference type="AlphaFoldDB" id="A0A327X2N1"/>
<evidence type="ECO:0000256" key="6">
    <source>
        <dbReference type="ARBA" id="ARBA00023237"/>
    </source>
</evidence>
<evidence type="ECO:0000256" key="2">
    <source>
        <dbReference type="ARBA" id="ARBA00022448"/>
    </source>
</evidence>
<comment type="caution">
    <text evidence="9">The sequence shown here is derived from an EMBL/GenBank/DDBJ whole genome shotgun (WGS) entry which is preliminary data.</text>
</comment>
<sequence>MKAQFYRLFQSACVGVFVLLWSINVMAQERRISGKVTGADGPVPGANVVIKGTTTGSSTDANGEYSLVLRGTNPTLVISAIGFKSKEVVVGNRSTVDIALEDDVTALSEVVVTGYTTDNRRETTGAVSTVKSKDLTAVPSGNVEQQLQGRVPGVTVITNGQPGTASQVRVRGFGAFGGNSPLIILDGVPVGSSDIIAPDDIESTTVLKDAAAASIYGARAASGVIVYTTKKGGKTPRKLSVSYDGQYGVTTPGKGQEMMNPTDFATWTWNAFRNSGWKPGDDQWTHPQFGNGPTPVIPDYLIVGGRYGVVGSVDLEAERAKYNIDPSRGSIYQVVKANKEGTDWYKAITRTAPLTRHTLGFSGSSESARYYVSLTAQTQAGILKYNNFNRYTFRTNTEFDLSPKVRIGENLQFTYRSVVGQMGGNGGQGVAADENPILGAFRMASIIPIYDEFGGYAGTAAKGFNNPRNPVAERDNLKNNRAFNANGFGNIYIEYDPIPGLTLRSSLGGQYDNFYNVGYSRSQYENSENNGSFGYNEGSGYVFRWTFTNTASYKKKFGLHGLDLLVGQEALNDGAGRNMAGNGLNPFSTNPDYITLTTTSSSGRIVNSGYFKGVNFYSLFGRAVYNYNDKYILTGVLRRDGSSRFGANNRYGVFPAFSAAWRLSAEEFMKSVTWITDLKIRGGYGTMGNSNNVDPNNQYSLYAANVGLSAYDLNGTNTSTLEGYYRSRIGNADARWETSVTKNLGIDGTFFNGKLDVVLDLWQKDTRDLLYQIPTPATVGFRASAPFVNIGKMSNKGIDLQIITRGRISSDLSYEVNLTGGILENKIVALAGDQTYIPYVNPGFRGINPIRNQLGYSISSFYGYKVIGLFQNQEEVTASPEQAGKGVGRFRYADLNGDNVINDADRTYLGSPVPKFSGGLNLRLNYKNFELETYLNAFLGNKIFNVSKLFTDFYPTFSGAAISERVKNSWTPTNTNTDIPIFESASNFSTNSQSNSYFVEDGSYMRMQNITLGYKLPAALLGRLKLQRVRVFFSTNNLFTVTKYQGLDPGVGGNADTNFGIDVGNYPVTRSFTGGLSIGL</sequence>
<dbReference type="InterPro" id="IPR039426">
    <property type="entry name" value="TonB-dep_rcpt-like"/>
</dbReference>
<feature type="domain" description="TonB-dependent receptor plug" evidence="8">
    <location>
        <begin position="120"/>
        <end position="224"/>
    </location>
</feature>
<dbReference type="Gene3D" id="2.170.130.10">
    <property type="entry name" value="TonB-dependent receptor, plug domain"/>
    <property type="match status" value="1"/>
</dbReference>
<keyword evidence="6 7" id="KW-0998">Cell outer membrane</keyword>
<comment type="subcellular location">
    <subcellularLocation>
        <location evidence="1 7">Cell outer membrane</location>
        <topology evidence="1 7">Multi-pass membrane protein</topology>
    </subcellularLocation>
</comment>
<evidence type="ECO:0000256" key="1">
    <source>
        <dbReference type="ARBA" id="ARBA00004571"/>
    </source>
</evidence>
<dbReference type="SUPFAM" id="SSF56935">
    <property type="entry name" value="Porins"/>
    <property type="match status" value="1"/>
</dbReference>
<dbReference type="SUPFAM" id="SSF49464">
    <property type="entry name" value="Carboxypeptidase regulatory domain-like"/>
    <property type="match status" value="1"/>
</dbReference>
<evidence type="ECO:0000256" key="7">
    <source>
        <dbReference type="PROSITE-ProRule" id="PRU01360"/>
    </source>
</evidence>
<dbReference type="InterPro" id="IPR008969">
    <property type="entry name" value="CarboxyPept-like_regulatory"/>
</dbReference>
<dbReference type="InterPro" id="IPR037066">
    <property type="entry name" value="Plug_dom_sf"/>
</dbReference>
<keyword evidence="3 7" id="KW-1134">Transmembrane beta strand</keyword>
<reference evidence="9 10" key="1">
    <citation type="submission" date="2018-06" db="EMBL/GenBank/DDBJ databases">
        <title>Genomic Encyclopedia of Archaeal and Bacterial Type Strains, Phase II (KMG-II): from individual species to whole genera.</title>
        <authorList>
            <person name="Goeker M."/>
        </authorList>
    </citation>
    <scope>NUCLEOTIDE SEQUENCE [LARGE SCALE GENOMIC DNA]</scope>
    <source>
        <strain evidence="9 10">DSM 21851</strain>
    </source>
</reference>
<evidence type="ECO:0000256" key="3">
    <source>
        <dbReference type="ARBA" id="ARBA00022452"/>
    </source>
</evidence>
<evidence type="ECO:0000313" key="10">
    <source>
        <dbReference type="Proteomes" id="UP000248790"/>
    </source>
</evidence>
<keyword evidence="4 7" id="KW-0812">Transmembrane</keyword>
<dbReference type="OrthoDB" id="9768177at2"/>
<protein>
    <submittedName>
        <fullName evidence="9">TonB-linked SusC/RagA family outer membrane protein</fullName>
    </submittedName>
</protein>
<dbReference type="GO" id="GO:0009279">
    <property type="term" value="C:cell outer membrane"/>
    <property type="evidence" value="ECO:0007669"/>
    <property type="project" value="UniProtKB-SubCell"/>
</dbReference>
<dbReference type="NCBIfam" id="TIGR04057">
    <property type="entry name" value="SusC_RagA_signa"/>
    <property type="match status" value="1"/>
</dbReference>
<organism evidence="9 10">
    <name type="scientific">Larkinella arboricola</name>
    <dbReference type="NCBI Taxonomy" id="643671"/>
    <lineage>
        <taxon>Bacteria</taxon>
        <taxon>Pseudomonadati</taxon>
        <taxon>Bacteroidota</taxon>
        <taxon>Cytophagia</taxon>
        <taxon>Cytophagales</taxon>
        <taxon>Spirosomataceae</taxon>
        <taxon>Larkinella</taxon>
    </lineage>
</organism>
<accession>A0A327X2N1</accession>
<dbReference type="PROSITE" id="PS52016">
    <property type="entry name" value="TONB_DEPENDENT_REC_3"/>
    <property type="match status" value="1"/>
</dbReference>
<evidence type="ECO:0000256" key="5">
    <source>
        <dbReference type="ARBA" id="ARBA00023136"/>
    </source>
</evidence>
<keyword evidence="10" id="KW-1185">Reference proteome</keyword>
<evidence type="ECO:0000259" key="8">
    <source>
        <dbReference type="Pfam" id="PF07715"/>
    </source>
</evidence>
<dbReference type="Pfam" id="PF13715">
    <property type="entry name" value="CarbopepD_reg_2"/>
    <property type="match status" value="1"/>
</dbReference>
<keyword evidence="5 7" id="KW-0472">Membrane</keyword>
<evidence type="ECO:0000256" key="4">
    <source>
        <dbReference type="ARBA" id="ARBA00022692"/>
    </source>
</evidence>
<keyword evidence="2 7" id="KW-0813">Transport</keyword>
<dbReference type="Gene3D" id="2.60.40.1120">
    <property type="entry name" value="Carboxypeptidase-like, regulatory domain"/>
    <property type="match status" value="1"/>
</dbReference>
<evidence type="ECO:0000313" key="9">
    <source>
        <dbReference type="EMBL" id="RAJ99918.1"/>
    </source>
</evidence>
<dbReference type="Pfam" id="PF07715">
    <property type="entry name" value="Plug"/>
    <property type="match status" value="1"/>
</dbReference>
<dbReference type="NCBIfam" id="TIGR04056">
    <property type="entry name" value="OMP_RagA_SusC"/>
    <property type="match status" value="1"/>
</dbReference>
<gene>
    <name evidence="9" type="ORF">LX87_01615</name>
</gene>
<dbReference type="InterPro" id="IPR012910">
    <property type="entry name" value="Plug_dom"/>
</dbReference>
<proteinExistence type="inferred from homology"/>
<dbReference type="Gene3D" id="2.40.170.20">
    <property type="entry name" value="TonB-dependent receptor, beta-barrel domain"/>
    <property type="match status" value="1"/>
</dbReference>
<dbReference type="Proteomes" id="UP000248790">
    <property type="component" value="Unassembled WGS sequence"/>
</dbReference>
<name>A0A327X2N1_LARAB</name>
<dbReference type="EMBL" id="QLMC01000002">
    <property type="protein sequence ID" value="RAJ99918.1"/>
    <property type="molecule type" value="Genomic_DNA"/>
</dbReference>
<dbReference type="InterPro" id="IPR036942">
    <property type="entry name" value="Beta-barrel_TonB_sf"/>
</dbReference>
<dbReference type="RefSeq" id="WP_111627708.1">
    <property type="nucleotide sequence ID" value="NZ_QLMC01000002.1"/>
</dbReference>